<evidence type="ECO:0000256" key="1">
    <source>
        <dbReference type="ARBA" id="ARBA00010838"/>
    </source>
</evidence>
<name>A0A6P9F233_JUGRE</name>
<dbReference type="InterPro" id="IPR033132">
    <property type="entry name" value="GH_1_N_CS"/>
</dbReference>
<dbReference type="GeneID" id="109020912"/>
<accession>A0A6P9F233</accession>
<dbReference type="RefSeq" id="XP_035549998.1">
    <property type="nucleotide sequence ID" value="XM_035694105.1"/>
</dbReference>
<gene>
    <name evidence="7" type="primary">LOC109020912</name>
</gene>
<reference evidence="7" key="1">
    <citation type="submission" date="2025-08" db="UniProtKB">
        <authorList>
            <consortium name="RefSeq"/>
        </authorList>
    </citation>
    <scope>IDENTIFICATION</scope>
    <source>
        <tissue evidence="7">Leaves</tissue>
    </source>
</reference>
<dbReference type="InterPro" id="IPR018120">
    <property type="entry name" value="Glyco_hydro_1_AS"/>
</dbReference>
<evidence type="ECO:0000313" key="6">
    <source>
        <dbReference type="Proteomes" id="UP000235220"/>
    </source>
</evidence>
<evidence type="ECO:0000256" key="4">
    <source>
        <dbReference type="RuleBase" id="RU003690"/>
    </source>
</evidence>
<protein>
    <submittedName>
        <fullName evidence="7">Beta-glucosidase 24-like</fullName>
    </submittedName>
</protein>
<dbReference type="Gramene" id="Jr09_00590_p1">
    <property type="protein sequence ID" value="cds.Jr09_00590_p1"/>
    <property type="gene ID" value="Jr09_00590"/>
</dbReference>
<dbReference type="PROSITE" id="PS00653">
    <property type="entry name" value="GLYCOSYL_HYDROL_F1_2"/>
    <property type="match status" value="1"/>
</dbReference>
<dbReference type="PRINTS" id="PR00131">
    <property type="entry name" value="GLHYDRLASE1"/>
</dbReference>
<dbReference type="PANTHER" id="PTHR10353:SF318">
    <property type="entry name" value="BETA-GLUCOSIDASE 31-RELATED"/>
    <property type="match status" value="1"/>
</dbReference>
<dbReference type="SUPFAM" id="SSF51445">
    <property type="entry name" value="(Trans)glycosidases"/>
    <property type="match status" value="1"/>
</dbReference>
<dbReference type="GO" id="GO:0071472">
    <property type="term" value="P:cellular response to salt stress"/>
    <property type="evidence" value="ECO:0000318"/>
    <property type="project" value="GO_Central"/>
</dbReference>
<keyword evidence="2 5" id="KW-0378">Hydrolase</keyword>
<dbReference type="GO" id="GO:0019762">
    <property type="term" value="P:glucosinolate catabolic process"/>
    <property type="evidence" value="ECO:0000318"/>
    <property type="project" value="GO_Central"/>
</dbReference>
<evidence type="ECO:0000313" key="7">
    <source>
        <dbReference type="RefSeq" id="XP_035549998.1"/>
    </source>
</evidence>
<dbReference type="Gene3D" id="3.20.20.80">
    <property type="entry name" value="Glycosidases"/>
    <property type="match status" value="1"/>
</dbReference>
<dbReference type="PROSITE" id="PS00572">
    <property type="entry name" value="GLYCOSYL_HYDROL_F1_1"/>
    <property type="match status" value="1"/>
</dbReference>
<dbReference type="PANTHER" id="PTHR10353">
    <property type="entry name" value="GLYCOSYL HYDROLASE"/>
    <property type="match status" value="1"/>
</dbReference>
<dbReference type="AlphaFoldDB" id="A0A6P9F233"/>
<dbReference type="InterPro" id="IPR017853">
    <property type="entry name" value="GH"/>
</dbReference>
<evidence type="ECO:0000256" key="3">
    <source>
        <dbReference type="ARBA" id="ARBA00023295"/>
    </source>
</evidence>
<comment type="similarity">
    <text evidence="1 4">Belongs to the glycosyl hydrolase 1 family.</text>
</comment>
<dbReference type="Pfam" id="PF00232">
    <property type="entry name" value="Glyco_hydro_1"/>
    <property type="match status" value="1"/>
</dbReference>
<dbReference type="KEGG" id="jre:109020912"/>
<dbReference type="GO" id="GO:0008422">
    <property type="term" value="F:beta-glucosidase activity"/>
    <property type="evidence" value="ECO:0000318"/>
    <property type="project" value="GO_Central"/>
</dbReference>
<organism evidence="6 7">
    <name type="scientific">Juglans regia</name>
    <name type="common">English walnut</name>
    <dbReference type="NCBI Taxonomy" id="51240"/>
    <lineage>
        <taxon>Eukaryota</taxon>
        <taxon>Viridiplantae</taxon>
        <taxon>Streptophyta</taxon>
        <taxon>Embryophyta</taxon>
        <taxon>Tracheophyta</taxon>
        <taxon>Spermatophyta</taxon>
        <taxon>Magnoliopsida</taxon>
        <taxon>eudicotyledons</taxon>
        <taxon>Gunneridae</taxon>
        <taxon>Pentapetalae</taxon>
        <taxon>rosids</taxon>
        <taxon>fabids</taxon>
        <taxon>Fagales</taxon>
        <taxon>Juglandaceae</taxon>
        <taxon>Juglans</taxon>
    </lineage>
</organism>
<keyword evidence="6" id="KW-1185">Reference proteome</keyword>
<dbReference type="InterPro" id="IPR001360">
    <property type="entry name" value="Glyco_hydro_1"/>
</dbReference>
<sequence length="607" mass="67866">MALNGYIPLGLIVLLGSFHYNNATDATYSPTYGISSFNRSNFPIDFIFGAASASYQFEGTTNITRQSMWDYYSQTYPEKIADGSNGSVAIDQYHRYKDDVKLLKDMGADAYRFSISWTRILPTGKLSDGVDEDGVAYYNDLIDELINQNLIPFATIFHWDIPQALEDEYGGFLNETVVDDFLDFAGVCFQRFGDRVKHWITLNEPWTYSNGGYGVGMLAPFRCSSFIDPTCTGGNSGVEPYMVAHHLLLAHAAAVNLYRTNQSFQEQNGSIGITHVCYWMEPYSNSTEDQDAALRALDFMCGWFLDPMKTGDYPKSMRTLVGTRLPNFTQNQSDMLKGSYDFIGLNYYTSNYAANAPSYGSLVNKSYATDGLVNQTTSRNGIPIGPATGSPWLFIYPRGLRDLLNYTKYNYNDPVIYITENGVSEYNNASLTIGEALVDSQRIEYHYGHLSYLNLSIGDGVKVKGYFAWSFMDNYEWNSGYTVRFGLYYVDYKDGLKRYNKTSATWFQNFLHINHSYQAPPPQSISVKYSSVPSSSPPSSIWFPDTAATNYFTSDFANLNLDATSYHGSDQVSIGGGSTLPIQNIGFAHLESPSGFAHPGTSYSGPR</sequence>
<dbReference type="GO" id="GO:0005975">
    <property type="term" value="P:carbohydrate metabolic process"/>
    <property type="evidence" value="ECO:0007669"/>
    <property type="project" value="InterPro"/>
</dbReference>
<dbReference type="Proteomes" id="UP000235220">
    <property type="component" value="Chromosome 9"/>
</dbReference>
<keyword evidence="3 5" id="KW-0326">Glycosidase</keyword>
<dbReference type="GO" id="GO:0098542">
    <property type="term" value="P:defense response to other organism"/>
    <property type="evidence" value="ECO:0000318"/>
    <property type="project" value="GO_Central"/>
</dbReference>
<evidence type="ECO:0000256" key="2">
    <source>
        <dbReference type="ARBA" id="ARBA00022801"/>
    </source>
</evidence>
<proteinExistence type="inferred from homology"/>
<dbReference type="OrthoDB" id="65569at2759"/>
<evidence type="ECO:0000256" key="5">
    <source>
        <dbReference type="RuleBase" id="RU004468"/>
    </source>
</evidence>
<dbReference type="FunFam" id="3.20.20.80:FF:000020">
    <property type="entry name" value="Beta-glucosidase 12"/>
    <property type="match status" value="1"/>
</dbReference>